<dbReference type="AlphaFoldDB" id="A0A096AKA5"/>
<keyword evidence="6 10" id="KW-0143">Chaperone</keyword>
<name>A0A096AKA5_9BURK</name>
<dbReference type="PROSITE" id="PS01071">
    <property type="entry name" value="GRPE"/>
    <property type="match status" value="1"/>
</dbReference>
<dbReference type="Proteomes" id="UP000029629">
    <property type="component" value="Unassembled WGS sequence"/>
</dbReference>
<dbReference type="Gene3D" id="3.90.20.20">
    <property type="match status" value="1"/>
</dbReference>
<evidence type="ECO:0000256" key="6">
    <source>
        <dbReference type="ARBA" id="ARBA00023186"/>
    </source>
</evidence>
<dbReference type="OrthoDB" id="9789811at2"/>
<protein>
    <recommendedName>
        <fullName evidence="8 10">Protein GrpE</fullName>
    </recommendedName>
    <alternativeName>
        <fullName evidence="9 10">HSP-70 cofactor</fullName>
    </alternativeName>
</protein>
<dbReference type="PANTHER" id="PTHR21237:SF23">
    <property type="entry name" value="GRPE PROTEIN HOMOLOG, MITOCHONDRIAL"/>
    <property type="match status" value="1"/>
</dbReference>
<dbReference type="SUPFAM" id="SSF51064">
    <property type="entry name" value="Head domain of nucleotide exchange factor GrpE"/>
    <property type="match status" value="1"/>
</dbReference>
<dbReference type="InterPro" id="IPR000740">
    <property type="entry name" value="GrpE"/>
</dbReference>
<dbReference type="GO" id="GO:0005829">
    <property type="term" value="C:cytosol"/>
    <property type="evidence" value="ECO:0007669"/>
    <property type="project" value="TreeGrafter"/>
</dbReference>
<evidence type="ECO:0000256" key="5">
    <source>
        <dbReference type="ARBA" id="ARBA00023016"/>
    </source>
</evidence>
<evidence type="ECO:0000256" key="3">
    <source>
        <dbReference type="ARBA" id="ARBA00011738"/>
    </source>
</evidence>
<feature type="coiled-coil region" evidence="13">
    <location>
        <begin position="54"/>
        <end position="85"/>
    </location>
</feature>
<comment type="caution">
    <text evidence="15">The sequence shown here is derived from an EMBL/GenBank/DDBJ whole genome shotgun (WGS) entry which is preliminary data.</text>
</comment>
<keyword evidence="4 10" id="KW-0963">Cytoplasm</keyword>
<dbReference type="GeneID" id="93428360"/>
<evidence type="ECO:0000256" key="14">
    <source>
        <dbReference type="SAM" id="MobiDB-lite"/>
    </source>
</evidence>
<keyword evidence="16" id="KW-1185">Reference proteome</keyword>
<organism evidence="15 16">
    <name type="scientific">Oligella urethralis DNF00040</name>
    <dbReference type="NCBI Taxonomy" id="1401065"/>
    <lineage>
        <taxon>Bacteria</taxon>
        <taxon>Pseudomonadati</taxon>
        <taxon>Pseudomonadota</taxon>
        <taxon>Betaproteobacteria</taxon>
        <taxon>Burkholderiales</taxon>
        <taxon>Alcaligenaceae</taxon>
        <taxon>Oligella</taxon>
    </lineage>
</organism>
<comment type="subcellular location">
    <subcellularLocation>
        <location evidence="1 10">Cytoplasm</location>
    </subcellularLocation>
</comment>
<evidence type="ECO:0000313" key="16">
    <source>
        <dbReference type="Proteomes" id="UP000029629"/>
    </source>
</evidence>
<dbReference type="GO" id="GO:0042803">
    <property type="term" value="F:protein homodimerization activity"/>
    <property type="evidence" value="ECO:0007669"/>
    <property type="project" value="InterPro"/>
</dbReference>
<dbReference type="Pfam" id="PF01025">
    <property type="entry name" value="GrpE"/>
    <property type="match status" value="1"/>
</dbReference>
<dbReference type="GO" id="GO:0051087">
    <property type="term" value="F:protein-folding chaperone binding"/>
    <property type="evidence" value="ECO:0007669"/>
    <property type="project" value="InterPro"/>
</dbReference>
<dbReference type="GO" id="GO:0000774">
    <property type="term" value="F:adenyl-nucleotide exchange factor activity"/>
    <property type="evidence" value="ECO:0007669"/>
    <property type="project" value="InterPro"/>
</dbReference>
<evidence type="ECO:0000256" key="12">
    <source>
        <dbReference type="RuleBase" id="RU004478"/>
    </source>
</evidence>
<dbReference type="CDD" id="cd00446">
    <property type="entry name" value="GrpE"/>
    <property type="match status" value="1"/>
</dbReference>
<dbReference type="FunFam" id="2.30.22.10:FF:000001">
    <property type="entry name" value="Protein GrpE"/>
    <property type="match status" value="1"/>
</dbReference>
<evidence type="ECO:0000256" key="7">
    <source>
        <dbReference type="ARBA" id="ARBA00053401"/>
    </source>
</evidence>
<keyword evidence="5 10" id="KW-0346">Stress response</keyword>
<proteinExistence type="inferred from homology"/>
<feature type="compositionally biased region" description="Acidic residues" evidence="14">
    <location>
        <begin position="21"/>
        <end position="48"/>
    </location>
</feature>
<evidence type="ECO:0000256" key="9">
    <source>
        <dbReference type="ARBA" id="ARBA00076414"/>
    </source>
</evidence>
<dbReference type="NCBIfam" id="NF010737">
    <property type="entry name" value="PRK14139.1"/>
    <property type="match status" value="1"/>
</dbReference>
<reference evidence="15 16" key="1">
    <citation type="submission" date="2014-07" db="EMBL/GenBank/DDBJ databases">
        <authorList>
            <person name="McCorrison J."/>
            <person name="Sanka R."/>
            <person name="Torralba M."/>
            <person name="Gillis M."/>
            <person name="Haft D.H."/>
            <person name="Methe B."/>
            <person name="Sutton G."/>
            <person name="Nelson K.E."/>
        </authorList>
    </citation>
    <scope>NUCLEOTIDE SEQUENCE [LARGE SCALE GENOMIC DNA]</scope>
    <source>
        <strain evidence="15 16">DNF00040</strain>
    </source>
</reference>
<dbReference type="PANTHER" id="PTHR21237">
    <property type="entry name" value="GRPE PROTEIN"/>
    <property type="match status" value="1"/>
</dbReference>
<gene>
    <name evidence="10" type="primary">grpE</name>
    <name evidence="15" type="ORF">HMPREF2130_04795</name>
</gene>
<evidence type="ECO:0000256" key="8">
    <source>
        <dbReference type="ARBA" id="ARBA00072274"/>
    </source>
</evidence>
<comment type="similarity">
    <text evidence="2 10 12">Belongs to the GrpE family.</text>
</comment>
<evidence type="ECO:0000256" key="2">
    <source>
        <dbReference type="ARBA" id="ARBA00009054"/>
    </source>
</evidence>
<evidence type="ECO:0000256" key="10">
    <source>
        <dbReference type="HAMAP-Rule" id="MF_01151"/>
    </source>
</evidence>
<sequence>MTDKNQEQEQPQTTAEHLVSEEELSQAEPITEEELAESLGVETEEASEDLGAMVTELQSEVARLHDELLRARAEVENIRRRSEEEVSKARKFSLKSFAESLIPVRDSLEAALAHEQQSTESYKEGTETTLRQLTQAFERNSLKEVAPAVGDVFDPNVHQAISSVSDPNHAANTIVQVLQKGYCLSERVVRPALVVVAV</sequence>
<keyword evidence="13" id="KW-0175">Coiled coil</keyword>
<evidence type="ECO:0000256" key="11">
    <source>
        <dbReference type="RuleBase" id="RU000639"/>
    </source>
</evidence>
<evidence type="ECO:0000256" key="13">
    <source>
        <dbReference type="SAM" id="Coils"/>
    </source>
</evidence>
<dbReference type="Gene3D" id="2.30.22.10">
    <property type="entry name" value="Head domain of nucleotide exchange factor GrpE"/>
    <property type="match status" value="1"/>
</dbReference>
<dbReference type="NCBIfam" id="NF010748">
    <property type="entry name" value="PRK14150.1"/>
    <property type="match status" value="1"/>
</dbReference>
<dbReference type="RefSeq" id="WP_018025715.1">
    <property type="nucleotide sequence ID" value="NZ_JRNI01000017.1"/>
</dbReference>
<dbReference type="HAMAP" id="MF_01151">
    <property type="entry name" value="GrpE"/>
    <property type="match status" value="1"/>
</dbReference>
<dbReference type="eggNOG" id="COG0576">
    <property type="taxonomic scope" value="Bacteria"/>
</dbReference>
<dbReference type="SUPFAM" id="SSF58014">
    <property type="entry name" value="Coiled-coil domain of nucleotide exchange factor GrpE"/>
    <property type="match status" value="1"/>
</dbReference>
<evidence type="ECO:0000313" key="15">
    <source>
        <dbReference type="EMBL" id="KGF31102.1"/>
    </source>
</evidence>
<comment type="function">
    <text evidence="7 10 11">Participates actively in the response to hyperosmotic and heat shock by preventing the aggregation of stress-denatured proteins, in association with DnaK and GrpE. It is the nucleotide exchange factor for DnaK and may function as a thermosensor. Unfolded proteins bind initially to DnaJ; upon interaction with the DnaJ-bound protein, DnaK hydrolyzes its bound ATP, resulting in the formation of a stable complex. GrpE releases ADP from DnaK; ATP binding to DnaK triggers the release of the substrate protein, thus completing the reaction cycle. Several rounds of ATP-dependent interactions between DnaJ, DnaK and GrpE are required for fully efficient folding.</text>
</comment>
<dbReference type="InterPro" id="IPR009012">
    <property type="entry name" value="GrpE_head"/>
</dbReference>
<dbReference type="NCBIfam" id="NF010738">
    <property type="entry name" value="PRK14140.1"/>
    <property type="match status" value="1"/>
</dbReference>
<evidence type="ECO:0000256" key="4">
    <source>
        <dbReference type="ARBA" id="ARBA00022490"/>
    </source>
</evidence>
<dbReference type="GO" id="GO:0051082">
    <property type="term" value="F:unfolded protein binding"/>
    <property type="evidence" value="ECO:0007669"/>
    <property type="project" value="TreeGrafter"/>
</dbReference>
<evidence type="ECO:0000256" key="1">
    <source>
        <dbReference type="ARBA" id="ARBA00004496"/>
    </source>
</evidence>
<dbReference type="EMBL" id="JRNI01000017">
    <property type="protein sequence ID" value="KGF31102.1"/>
    <property type="molecule type" value="Genomic_DNA"/>
</dbReference>
<dbReference type="GO" id="GO:0006457">
    <property type="term" value="P:protein folding"/>
    <property type="evidence" value="ECO:0007669"/>
    <property type="project" value="InterPro"/>
</dbReference>
<dbReference type="PRINTS" id="PR00773">
    <property type="entry name" value="GRPEPROTEIN"/>
</dbReference>
<dbReference type="InterPro" id="IPR013805">
    <property type="entry name" value="GrpE_CC"/>
</dbReference>
<accession>A0A096AKA5</accession>
<feature type="region of interest" description="Disordered" evidence="14">
    <location>
        <begin position="1"/>
        <end position="49"/>
    </location>
</feature>
<comment type="subunit">
    <text evidence="3 10">Homodimer.</text>
</comment>